<gene>
    <name evidence="1" type="ORF">K488DRAFT_15834</name>
</gene>
<organism evidence="1 2">
    <name type="scientific">Vararia minispora EC-137</name>
    <dbReference type="NCBI Taxonomy" id="1314806"/>
    <lineage>
        <taxon>Eukaryota</taxon>
        <taxon>Fungi</taxon>
        <taxon>Dikarya</taxon>
        <taxon>Basidiomycota</taxon>
        <taxon>Agaricomycotina</taxon>
        <taxon>Agaricomycetes</taxon>
        <taxon>Russulales</taxon>
        <taxon>Lachnocladiaceae</taxon>
        <taxon>Vararia</taxon>
    </lineage>
</organism>
<reference evidence="1" key="1">
    <citation type="submission" date="2021-02" db="EMBL/GenBank/DDBJ databases">
        <authorList>
            <consortium name="DOE Joint Genome Institute"/>
            <person name="Ahrendt S."/>
            <person name="Looney B.P."/>
            <person name="Miyauchi S."/>
            <person name="Morin E."/>
            <person name="Drula E."/>
            <person name="Courty P.E."/>
            <person name="Chicoki N."/>
            <person name="Fauchery L."/>
            <person name="Kohler A."/>
            <person name="Kuo A."/>
            <person name="Labutti K."/>
            <person name="Pangilinan J."/>
            <person name="Lipzen A."/>
            <person name="Riley R."/>
            <person name="Andreopoulos W."/>
            <person name="He G."/>
            <person name="Johnson J."/>
            <person name="Barry K.W."/>
            <person name="Grigoriev I.V."/>
            <person name="Nagy L."/>
            <person name="Hibbett D."/>
            <person name="Henrissat B."/>
            <person name="Matheny P.B."/>
            <person name="Labbe J."/>
            <person name="Martin F."/>
        </authorList>
    </citation>
    <scope>NUCLEOTIDE SEQUENCE</scope>
    <source>
        <strain evidence="1">EC-137</strain>
    </source>
</reference>
<reference evidence="1" key="2">
    <citation type="journal article" date="2022" name="New Phytol.">
        <title>Evolutionary transition to the ectomycorrhizal habit in the genomes of a hyperdiverse lineage of mushroom-forming fungi.</title>
        <authorList>
            <person name="Looney B."/>
            <person name="Miyauchi S."/>
            <person name="Morin E."/>
            <person name="Drula E."/>
            <person name="Courty P.E."/>
            <person name="Kohler A."/>
            <person name="Kuo A."/>
            <person name="LaButti K."/>
            <person name="Pangilinan J."/>
            <person name="Lipzen A."/>
            <person name="Riley R."/>
            <person name="Andreopoulos W."/>
            <person name="He G."/>
            <person name="Johnson J."/>
            <person name="Nolan M."/>
            <person name="Tritt A."/>
            <person name="Barry K.W."/>
            <person name="Grigoriev I.V."/>
            <person name="Nagy L.G."/>
            <person name="Hibbett D."/>
            <person name="Henrissat B."/>
            <person name="Matheny P.B."/>
            <person name="Labbe J."/>
            <person name="Martin F.M."/>
        </authorList>
    </citation>
    <scope>NUCLEOTIDE SEQUENCE</scope>
    <source>
        <strain evidence="1">EC-137</strain>
    </source>
</reference>
<comment type="caution">
    <text evidence="1">The sequence shown here is derived from an EMBL/GenBank/DDBJ whole genome shotgun (WGS) entry which is preliminary data.</text>
</comment>
<evidence type="ECO:0000313" key="1">
    <source>
        <dbReference type="EMBL" id="KAI0028637.1"/>
    </source>
</evidence>
<proteinExistence type="predicted"/>
<keyword evidence="2" id="KW-1185">Reference proteome</keyword>
<dbReference type="Proteomes" id="UP000814128">
    <property type="component" value="Unassembled WGS sequence"/>
</dbReference>
<name>A0ACB8QA95_9AGAM</name>
<feature type="non-terminal residue" evidence="1">
    <location>
        <position position="232"/>
    </location>
</feature>
<protein>
    <submittedName>
        <fullName evidence="1">Uncharacterized protein</fullName>
    </submittedName>
</protein>
<sequence length="232" mass="26532">KPDVLHHRRGDYRYVQAGISYGGGQKAPAKMCNGHTAAHGRVAVHLLANHDIRRLAGQLAGYFALSAPRMFEYYVETLSDIVEQQPELTDAIPFDNAPWAAVTFNADLEVWTKTHCDHLNLAAGWCAIYALGKFDHTKRGHLILHTFKLILEFPPRSGFFIPSASVSHSNSRIRRDLGEWRSSITFYTAGGLFRFREYGFRTEKAFERQDPEGYRKMKEARDKRWEEAISLF</sequence>
<accession>A0ACB8QA95</accession>
<feature type="non-terminal residue" evidence="1">
    <location>
        <position position="1"/>
    </location>
</feature>
<dbReference type="EMBL" id="MU273734">
    <property type="protein sequence ID" value="KAI0028637.1"/>
    <property type="molecule type" value="Genomic_DNA"/>
</dbReference>
<evidence type="ECO:0000313" key="2">
    <source>
        <dbReference type="Proteomes" id="UP000814128"/>
    </source>
</evidence>